<evidence type="ECO:0000313" key="4">
    <source>
        <dbReference type="Proteomes" id="UP000593737"/>
    </source>
</evidence>
<dbReference type="AlphaFoldDB" id="A0A7S8J167"/>
<dbReference type="EC" id="2.7.9.2" evidence="3"/>
<dbReference type="SUPFAM" id="SSF56059">
    <property type="entry name" value="Glutathione synthetase ATP-binding domain-like"/>
    <property type="match status" value="1"/>
</dbReference>
<dbReference type="InterPro" id="IPR013815">
    <property type="entry name" value="ATP_grasp_subdomain_1"/>
</dbReference>
<dbReference type="InterPro" id="IPR036637">
    <property type="entry name" value="Phosphohistidine_dom_sf"/>
</dbReference>
<dbReference type="Gene3D" id="3.50.30.10">
    <property type="entry name" value="Phosphohistidine domain"/>
    <property type="match status" value="1"/>
</dbReference>
<keyword evidence="3" id="KW-0808">Transferase</keyword>
<dbReference type="EMBL" id="CP047423">
    <property type="protein sequence ID" value="QPD05956.1"/>
    <property type="molecule type" value="Genomic_DNA"/>
</dbReference>
<dbReference type="PANTHER" id="PTHR43615">
    <property type="entry name" value="PHOSPHOENOLPYRUVATE SYNTHASE-RELATED"/>
    <property type="match status" value="1"/>
</dbReference>
<organism evidence="3 4">
    <name type="scientific">Candidatus Nitrospira kreftii</name>
    <dbReference type="NCBI Taxonomy" id="2652173"/>
    <lineage>
        <taxon>Bacteria</taxon>
        <taxon>Pseudomonadati</taxon>
        <taxon>Nitrospirota</taxon>
        <taxon>Nitrospiria</taxon>
        <taxon>Nitrospirales</taxon>
        <taxon>Nitrospiraceae</taxon>
        <taxon>Nitrospira</taxon>
    </lineage>
</organism>
<dbReference type="InterPro" id="IPR002192">
    <property type="entry name" value="PPDK_AMP/ATP-bd"/>
</dbReference>
<dbReference type="Pfam" id="PF01326">
    <property type="entry name" value="PPDK_N"/>
    <property type="match status" value="1"/>
</dbReference>
<dbReference type="Pfam" id="PF00391">
    <property type="entry name" value="PEP-utilizers"/>
    <property type="match status" value="1"/>
</dbReference>
<dbReference type="Gene3D" id="3.30.1490.20">
    <property type="entry name" value="ATP-grasp fold, A domain"/>
    <property type="match status" value="1"/>
</dbReference>
<dbReference type="GO" id="GO:0005524">
    <property type="term" value="F:ATP binding"/>
    <property type="evidence" value="ECO:0007669"/>
    <property type="project" value="InterPro"/>
</dbReference>
<dbReference type="GO" id="GO:0008986">
    <property type="term" value="F:pyruvate, water dikinase activity"/>
    <property type="evidence" value="ECO:0007669"/>
    <property type="project" value="UniProtKB-EC"/>
</dbReference>
<evidence type="ECO:0000313" key="3">
    <source>
        <dbReference type="EMBL" id="QPD05956.1"/>
    </source>
</evidence>
<keyword evidence="3" id="KW-0670">Pyruvate</keyword>
<dbReference type="Proteomes" id="UP000593737">
    <property type="component" value="Chromosome"/>
</dbReference>
<dbReference type="InterPro" id="IPR008279">
    <property type="entry name" value="PEP-util_enz_mobile_dom"/>
</dbReference>
<reference evidence="3 4" key="1">
    <citation type="journal article" date="2020" name="ISME J.">
        <title>Enrichment and physiological characterization of a novel comammox Nitrospira indicates ammonium inhibition of complete nitrification.</title>
        <authorList>
            <person name="Sakoula D."/>
            <person name="Koch H."/>
            <person name="Frank J."/>
            <person name="Jetten M.S.M."/>
            <person name="van Kessel M.A.H.J."/>
            <person name="Lucker S."/>
        </authorList>
    </citation>
    <scope>NUCLEOTIDE SEQUENCE [LARGE SCALE GENOMIC DNA]</scope>
    <source>
        <strain evidence="3">Comreactor17</strain>
    </source>
</reference>
<feature type="domain" description="PEP-utilising enzyme mobile" evidence="1">
    <location>
        <begin position="795"/>
        <end position="865"/>
    </location>
</feature>
<dbReference type="PANTHER" id="PTHR43615:SF1">
    <property type="entry name" value="PPDK_N DOMAIN-CONTAINING PROTEIN"/>
    <property type="match status" value="1"/>
</dbReference>
<dbReference type="KEGG" id="nkf:Nkreftii_003730"/>
<evidence type="ECO:0000259" key="2">
    <source>
        <dbReference type="Pfam" id="PF01326"/>
    </source>
</evidence>
<accession>A0A7S8J167</accession>
<dbReference type="InterPro" id="IPR051549">
    <property type="entry name" value="PEP_Utilizing_Enz"/>
</dbReference>
<evidence type="ECO:0000259" key="1">
    <source>
        <dbReference type="Pfam" id="PF00391"/>
    </source>
</evidence>
<feature type="domain" description="Pyruvate phosphate dikinase AMP/ATP-binding" evidence="2">
    <location>
        <begin position="16"/>
        <end position="315"/>
    </location>
</feature>
<proteinExistence type="predicted"/>
<name>A0A7S8J167_9BACT</name>
<dbReference type="Gene3D" id="3.30.470.20">
    <property type="entry name" value="ATP-grasp fold, B domain"/>
    <property type="match status" value="1"/>
</dbReference>
<dbReference type="SUPFAM" id="SSF52009">
    <property type="entry name" value="Phosphohistidine domain"/>
    <property type="match status" value="1"/>
</dbReference>
<gene>
    <name evidence="3" type="ORF">Nkreftii_003730</name>
</gene>
<protein>
    <submittedName>
        <fullName evidence="3">Putative Phosphoenolpyruvate synthase</fullName>
        <ecNumber evidence="3">2.7.9.2</ecNumber>
    </submittedName>
</protein>
<sequence length="878" mass="97942">MTRPFILPLSECTDLDLAGGKALGLAQLIAAGFAVSPGVCLTTEAYKTTLHTSGFIDHEMWSTIYQLPDNERGFALARCRDRIKRSEISHLASQWQTALKTLHRPPSERWAIRSSATNEDTTHTSFAGLYRTHLGIALSDIKSAIKDLWASLWEERVLKYMAQQNCPNPPRMAVLIQPMIAARTAGVTYSIHPVTGRRNQVMINAIPGLAAPLVDGTITPDQYVVEVASDGEPTQVRTRVLADKSHRLSVSHEGLQTDPLEEGTQHRSSLADSQLFALARTAKQVEQALRRPMDIEWAFDADQLWLMQARPITNIHTPYGLTNDDCEWSRANFKETLPELPSPLSLSFLEQFMERYILAHYRRLGCRIPDSLTSVRILRGRPYLNVTLFHMLVAQLGGDPSMNAEQMGGEPPQALPSVMPLNGLAFVRAGWLMWAEMRRVERSGPRLFQEMKELATTYARDRILPLTVDELVPTLDALGPWLDGREVTFGIAGGVGQCLQIFGHLLPQWLGPEWRELLNAALQGQGTVISARQILHLAELTDIARDEPKAGAFLTSGEWEASTFRSALADTRFLRVFTTYLEDYGHRGVGESDVMSPRLTENPDAILTILRTQLISASPSRMAILARQEKTRVAALARIKERLGWRFDRWVVFLWCYRRLCRFFALREANRHHLMYYSTAIRTLLLRLGELLVTQGRLDQRDDIFFLSIDDRTDLLAGSTQDWKAIVQARHTERERHAAVTVPDTIRDWDSMREQTLISTQSSKPSRLTGMPISAGSIIGPVRMIRSVMDWDHVRPGEILVVSVIDPGLAPLFGIAGGLIAEMGGTLSHGAIIAREYGLPTVANVEGAMTKLSDGLRVRLDAGSGTICIEPSTYPEGG</sequence>